<organism evidence="2 3">
    <name type="scientific">Lactuca virosa</name>
    <dbReference type="NCBI Taxonomy" id="75947"/>
    <lineage>
        <taxon>Eukaryota</taxon>
        <taxon>Viridiplantae</taxon>
        <taxon>Streptophyta</taxon>
        <taxon>Embryophyta</taxon>
        <taxon>Tracheophyta</taxon>
        <taxon>Spermatophyta</taxon>
        <taxon>Magnoliopsida</taxon>
        <taxon>eudicotyledons</taxon>
        <taxon>Gunneridae</taxon>
        <taxon>Pentapetalae</taxon>
        <taxon>asterids</taxon>
        <taxon>campanulids</taxon>
        <taxon>Asterales</taxon>
        <taxon>Asteraceae</taxon>
        <taxon>Cichorioideae</taxon>
        <taxon>Cichorieae</taxon>
        <taxon>Lactucinae</taxon>
        <taxon>Lactuca</taxon>
    </lineage>
</organism>
<feature type="chain" id="PRO_5043739923" evidence="1">
    <location>
        <begin position="22"/>
        <end position="89"/>
    </location>
</feature>
<dbReference type="AlphaFoldDB" id="A0AAU9MVM4"/>
<protein>
    <submittedName>
        <fullName evidence="2">Uncharacterized protein</fullName>
    </submittedName>
</protein>
<reference evidence="2 3" key="1">
    <citation type="submission" date="2022-01" db="EMBL/GenBank/DDBJ databases">
        <authorList>
            <person name="Xiong W."/>
            <person name="Schranz E."/>
        </authorList>
    </citation>
    <scope>NUCLEOTIDE SEQUENCE [LARGE SCALE GENOMIC DNA]</scope>
</reference>
<sequence length="89" mass="9947">MARSMAIVVFNVVLLVALVLSVEMMTPIMGRKACSELIPMQPNLCDGPRVSVDCWDACGERHNPYIAAECFHEGLLPENINVCKCYWEC</sequence>
<gene>
    <name evidence="2" type="ORF">LVIROSA_LOCUS16438</name>
</gene>
<name>A0AAU9MVM4_9ASTR</name>
<dbReference type="Proteomes" id="UP001157418">
    <property type="component" value="Unassembled WGS sequence"/>
</dbReference>
<evidence type="ECO:0000313" key="2">
    <source>
        <dbReference type="EMBL" id="CAH1429586.1"/>
    </source>
</evidence>
<keyword evidence="3" id="KW-1185">Reference proteome</keyword>
<keyword evidence="1" id="KW-0732">Signal</keyword>
<comment type="caution">
    <text evidence="2">The sequence shown here is derived from an EMBL/GenBank/DDBJ whole genome shotgun (WGS) entry which is preliminary data.</text>
</comment>
<accession>A0AAU9MVM4</accession>
<evidence type="ECO:0000313" key="3">
    <source>
        <dbReference type="Proteomes" id="UP001157418"/>
    </source>
</evidence>
<evidence type="ECO:0000256" key="1">
    <source>
        <dbReference type="SAM" id="SignalP"/>
    </source>
</evidence>
<feature type="signal peptide" evidence="1">
    <location>
        <begin position="1"/>
        <end position="21"/>
    </location>
</feature>
<dbReference type="EMBL" id="CAKMRJ010002908">
    <property type="protein sequence ID" value="CAH1429586.1"/>
    <property type="molecule type" value="Genomic_DNA"/>
</dbReference>
<proteinExistence type="predicted"/>